<dbReference type="AlphaFoldDB" id="A0AAE3WFD8"/>
<protein>
    <recommendedName>
        <fullName evidence="3">DUF1127 domain-containing protein</fullName>
    </recommendedName>
</protein>
<dbReference type="Proteomes" id="UP001226762">
    <property type="component" value="Unassembled WGS sequence"/>
</dbReference>
<evidence type="ECO:0008006" key="3">
    <source>
        <dbReference type="Google" id="ProtNLM"/>
    </source>
</evidence>
<proteinExistence type="predicted"/>
<evidence type="ECO:0000313" key="1">
    <source>
        <dbReference type="EMBL" id="MDQ2092006.1"/>
    </source>
</evidence>
<reference evidence="1" key="1">
    <citation type="submission" date="2022-07" db="EMBL/GenBank/DDBJ databases">
        <authorList>
            <person name="Otstavnykh N."/>
            <person name="Isaeva M."/>
            <person name="Bystritskaya E."/>
        </authorList>
    </citation>
    <scope>NUCLEOTIDE SEQUENCE</scope>
    <source>
        <strain evidence="1">KCTC 52189</strain>
    </source>
</reference>
<accession>A0AAE3WFD8</accession>
<name>A0AAE3WFD8_9RHOB</name>
<dbReference type="RefSeq" id="WP_306737314.1">
    <property type="nucleotide sequence ID" value="NZ_JANHAX010000007.1"/>
</dbReference>
<keyword evidence="2" id="KW-1185">Reference proteome</keyword>
<dbReference type="EMBL" id="JANHAX010000007">
    <property type="protein sequence ID" value="MDQ2092006.1"/>
    <property type="molecule type" value="Genomic_DNA"/>
</dbReference>
<gene>
    <name evidence="1" type="ORF">NO357_19060</name>
</gene>
<comment type="caution">
    <text evidence="1">The sequence shown here is derived from an EMBL/GenBank/DDBJ whole genome shotgun (WGS) entry which is preliminary data.</text>
</comment>
<evidence type="ECO:0000313" key="2">
    <source>
        <dbReference type="Proteomes" id="UP001226762"/>
    </source>
</evidence>
<reference evidence="1" key="2">
    <citation type="submission" date="2023-02" db="EMBL/GenBank/DDBJ databases">
        <title>'Rhodoalgimonas zhirmunskyi' gen. nov., isolated from a red alga.</title>
        <authorList>
            <person name="Nedashkovskaya O.I."/>
            <person name="Otstavnykh N.Y."/>
            <person name="Bystritskaya E.P."/>
            <person name="Balabanova L.A."/>
            <person name="Isaeva M.P."/>
        </authorList>
    </citation>
    <scope>NUCLEOTIDE SEQUENCE</scope>
    <source>
        <strain evidence="1">KCTC 52189</strain>
    </source>
</reference>
<organism evidence="1 2">
    <name type="scientific">Marimonas arenosa</name>
    <dbReference type="NCBI Taxonomy" id="1795305"/>
    <lineage>
        <taxon>Bacteria</taxon>
        <taxon>Pseudomonadati</taxon>
        <taxon>Pseudomonadota</taxon>
        <taxon>Alphaproteobacteria</taxon>
        <taxon>Rhodobacterales</taxon>
        <taxon>Paracoccaceae</taxon>
        <taxon>Marimonas</taxon>
    </lineage>
</organism>
<sequence>MTDITSQFSFSDRPRSGYERMFASLLRGMNAYADARSRRDRIAALEAKSDAELARLGLKRDQIAYHVFRDMFYV</sequence>